<dbReference type="Gene3D" id="1.10.287.470">
    <property type="entry name" value="Helix hairpin bin"/>
    <property type="match status" value="1"/>
</dbReference>
<dbReference type="OrthoDB" id="9759690at2"/>
<evidence type="ECO:0000313" key="4">
    <source>
        <dbReference type="Proteomes" id="UP000281128"/>
    </source>
</evidence>
<comment type="caution">
    <text evidence="3">The sequence shown here is derived from an EMBL/GenBank/DDBJ whole genome shotgun (WGS) entry which is preliminary data.</text>
</comment>
<dbReference type="InterPro" id="IPR001193">
    <property type="entry name" value="MBTPS2"/>
</dbReference>
<dbReference type="PANTHER" id="PTHR13325">
    <property type="entry name" value="PROTEASE M50 MEMBRANE-BOUND TRANSCRIPTION FACTOR SITE 2 PROTEASE"/>
    <property type="match status" value="1"/>
</dbReference>
<dbReference type="GO" id="GO:0016020">
    <property type="term" value="C:membrane"/>
    <property type="evidence" value="ECO:0007669"/>
    <property type="project" value="InterPro"/>
</dbReference>
<evidence type="ECO:0000256" key="1">
    <source>
        <dbReference type="SAM" id="Coils"/>
    </source>
</evidence>
<dbReference type="GO" id="GO:0005737">
    <property type="term" value="C:cytoplasm"/>
    <property type="evidence" value="ECO:0007669"/>
    <property type="project" value="TreeGrafter"/>
</dbReference>
<name>A0A3A8AVY4_9RHOB</name>
<feature type="transmembrane region" description="Helical" evidence="2">
    <location>
        <begin position="256"/>
        <end position="280"/>
    </location>
</feature>
<dbReference type="EMBL" id="RAPE01000004">
    <property type="protein sequence ID" value="RKF13562.1"/>
    <property type="molecule type" value="Genomic_DNA"/>
</dbReference>
<keyword evidence="2" id="KW-0812">Transmembrane</keyword>
<gene>
    <name evidence="3" type="ORF">D6850_14855</name>
</gene>
<dbReference type="AlphaFoldDB" id="A0A3A8AVY4"/>
<dbReference type="GO" id="GO:0004222">
    <property type="term" value="F:metalloendopeptidase activity"/>
    <property type="evidence" value="ECO:0007669"/>
    <property type="project" value="InterPro"/>
</dbReference>
<feature type="transmembrane region" description="Helical" evidence="2">
    <location>
        <begin position="193"/>
        <end position="209"/>
    </location>
</feature>
<keyword evidence="4" id="KW-1185">Reference proteome</keyword>
<feature type="coiled-coil region" evidence="1">
    <location>
        <begin position="529"/>
        <end position="556"/>
    </location>
</feature>
<feature type="transmembrane region" description="Helical" evidence="2">
    <location>
        <begin position="230"/>
        <end position="250"/>
    </location>
</feature>
<dbReference type="Pfam" id="PF05402">
    <property type="entry name" value="PqqD"/>
    <property type="match status" value="1"/>
</dbReference>
<dbReference type="Gene3D" id="1.10.10.1150">
    <property type="entry name" value="Coenzyme PQQ synthesis protein D (PqqD)"/>
    <property type="match status" value="1"/>
</dbReference>
<protein>
    <submittedName>
        <fullName evidence="3">Peptidase M50</fullName>
    </submittedName>
</protein>
<dbReference type="InterPro" id="IPR008792">
    <property type="entry name" value="PQQD"/>
</dbReference>
<sequence length="717" mass="77614">MSDAHRSTDWYRISAAKPRLRRDVRVIRHIYLGQPWYVLTDATGIKVHRLTPAAQEVAGRLDGRRDVESIWQDLQERLAEDAPTQDEIVRLLSQLHQSDLLDNAETPLLDDLLERRDKDRAQKWKKLLLNPLSATVPLFDPDRFLIVLSRAMGVVPRALWWLSALALIAAALIVLPLHWAALRQRGLEGFLDLENLALIALIYPVVKALHEIGHGVAVRSRGGEVHEMGLMFIAFYPIPYVEASASLSFPNKWDRAAVAGAGVVVELVIAALAFFVWTLAEPGTVRTLMFNTMVISGLSTLAVNGNPLLKFDGYHVLCDVIEIPNLSKRGNEWWGEIARVHILGTGERARTRMQPSGWEKLWFALYPPAAFAYRIFISVTIALFVATTYRIVGVLLAIWSLAMMLAWPILKTAHKGLTDPRIRRAGGRAVLGAGATALAAGALVFAMPLPHHAVVQGVVWLPEEAILRAPVAARIASLHATHGARVAPGAPLVTLSAPGLEAEARERAARLEKAQAQYAAARAAGRADAAQVRARVAEARAARDDATARLAELEVAATLPGTLNLPAASGLAGRFVARGDVIGQVLPESDPVVRVAMPQSLAAVMQRELRGVELRLAAAPGRALATRVLRVVPAGGDALPSPVLALDGGGPFATVPTQSGGPLRSATRLFQFDLGLPEGVRPAYGMRAHVRLSFAPKPLAARAARAVRALFLRAFDV</sequence>
<dbReference type="GO" id="GO:0031293">
    <property type="term" value="P:membrane protein intracellular domain proteolysis"/>
    <property type="evidence" value="ECO:0007669"/>
    <property type="project" value="TreeGrafter"/>
</dbReference>
<accession>A0A3A8AVY4</accession>
<organism evidence="3 4">
    <name type="scientific">Roseovarius spongiae</name>
    <dbReference type="NCBI Taxonomy" id="2320272"/>
    <lineage>
        <taxon>Bacteria</taxon>
        <taxon>Pseudomonadati</taxon>
        <taxon>Pseudomonadota</taxon>
        <taxon>Alphaproteobacteria</taxon>
        <taxon>Rhodobacterales</taxon>
        <taxon>Roseobacteraceae</taxon>
        <taxon>Roseovarius</taxon>
    </lineage>
</organism>
<dbReference type="RefSeq" id="WP_121168360.1">
    <property type="nucleotide sequence ID" value="NZ_RAPE01000004.1"/>
</dbReference>
<keyword evidence="2" id="KW-1133">Transmembrane helix</keyword>
<dbReference type="SUPFAM" id="SSF111369">
    <property type="entry name" value="HlyD-like secretion proteins"/>
    <property type="match status" value="1"/>
</dbReference>
<feature type="transmembrane region" description="Helical" evidence="2">
    <location>
        <begin position="430"/>
        <end position="449"/>
    </location>
</feature>
<dbReference type="Gene3D" id="2.40.50.100">
    <property type="match status" value="1"/>
</dbReference>
<dbReference type="PANTHER" id="PTHR13325:SF3">
    <property type="entry name" value="MEMBRANE-BOUND TRANSCRIPTION FACTOR SITE-2 PROTEASE"/>
    <property type="match status" value="1"/>
</dbReference>
<feature type="transmembrane region" description="Helical" evidence="2">
    <location>
        <begin position="391"/>
        <end position="410"/>
    </location>
</feature>
<dbReference type="InterPro" id="IPR041881">
    <property type="entry name" value="PqqD_sf"/>
</dbReference>
<keyword evidence="1" id="KW-0175">Coiled coil</keyword>
<feature type="transmembrane region" description="Helical" evidence="2">
    <location>
        <begin position="158"/>
        <end position="181"/>
    </location>
</feature>
<dbReference type="Proteomes" id="UP000281128">
    <property type="component" value="Unassembled WGS sequence"/>
</dbReference>
<feature type="transmembrane region" description="Helical" evidence="2">
    <location>
        <begin position="361"/>
        <end position="385"/>
    </location>
</feature>
<keyword evidence="2" id="KW-0472">Membrane</keyword>
<evidence type="ECO:0000313" key="3">
    <source>
        <dbReference type="EMBL" id="RKF13562.1"/>
    </source>
</evidence>
<evidence type="ECO:0000256" key="2">
    <source>
        <dbReference type="SAM" id="Phobius"/>
    </source>
</evidence>
<proteinExistence type="predicted"/>
<reference evidence="3 4" key="1">
    <citation type="submission" date="2018-09" db="EMBL/GenBank/DDBJ databases">
        <title>Roseovarius spongiae sp. nov., isolated from a marine sponge.</title>
        <authorList>
            <person name="Zhuang L."/>
            <person name="Luo L."/>
        </authorList>
    </citation>
    <scope>NUCLEOTIDE SEQUENCE [LARGE SCALE GENOMIC DNA]</scope>
    <source>
        <strain evidence="3 4">HN-E21</strain>
    </source>
</reference>